<name>A0A371CTG4_9APHY</name>
<proteinExistence type="predicted"/>
<protein>
    <submittedName>
        <fullName evidence="1">Uncharacterized protein</fullName>
    </submittedName>
</protein>
<keyword evidence="2" id="KW-1185">Reference proteome</keyword>
<dbReference type="EMBL" id="KZ857462">
    <property type="protein sequence ID" value="RDX43604.1"/>
    <property type="molecule type" value="Genomic_DNA"/>
</dbReference>
<dbReference type="AlphaFoldDB" id="A0A371CTG4"/>
<accession>A0A371CTG4</accession>
<reference evidence="1 2" key="1">
    <citation type="journal article" date="2018" name="Biotechnol. Biofuels">
        <title>Integrative visual omics of the white-rot fungus Polyporus brumalis exposes the biotechnological potential of its oxidative enzymes for delignifying raw plant biomass.</title>
        <authorList>
            <person name="Miyauchi S."/>
            <person name="Rancon A."/>
            <person name="Drula E."/>
            <person name="Hage H."/>
            <person name="Chaduli D."/>
            <person name="Favel A."/>
            <person name="Grisel S."/>
            <person name="Henrissat B."/>
            <person name="Herpoel-Gimbert I."/>
            <person name="Ruiz-Duenas F.J."/>
            <person name="Chevret D."/>
            <person name="Hainaut M."/>
            <person name="Lin J."/>
            <person name="Wang M."/>
            <person name="Pangilinan J."/>
            <person name="Lipzen A."/>
            <person name="Lesage-Meessen L."/>
            <person name="Navarro D."/>
            <person name="Riley R."/>
            <person name="Grigoriev I.V."/>
            <person name="Zhou S."/>
            <person name="Raouche S."/>
            <person name="Rosso M.N."/>
        </authorList>
    </citation>
    <scope>NUCLEOTIDE SEQUENCE [LARGE SCALE GENOMIC DNA]</scope>
    <source>
        <strain evidence="1 2">BRFM 1820</strain>
    </source>
</reference>
<evidence type="ECO:0000313" key="2">
    <source>
        <dbReference type="Proteomes" id="UP000256964"/>
    </source>
</evidence>
<evidence type="ECO:0000313" key="1">
    <source>
        <dbReference type="EMBL" id="RDX43604.1"/>
    </source>
</evidence>
<organism evidence="1 2">
    <name type="scientific">Lentinus brumalis</name>
    <dbReference type="NCBI Taxonomy" id="2498619"/>
    <lineage>
        <taxon>Eukaryota</taxon>
        <taxon>Fungi</taxon>
        <taxon>Dikarya</taxon>
        <taxon>Basidiomycota</taxon>
        <taxon>Agaricomycotina</taxon>
        <taxon>Agaricomycetes</taxon>
        <taxon>Polyporales</taxon>
        <taxon>Polyporaceae</taxon>
        <taxon>Lentinus</taxon>
    </lineage>
</organism>
<dbReference type="OrthoDB" id="3222453at2759"/>
<gene>
    <name evidence="1" type="ORF">OH76DRAFT_1409989</name>
</gene>
<dbReference type="Proteomes" id="UP000256964">
    <property type="component" value="Unassembled WGS sequence"/>
</dbReference>
<sequence>MSVSTVCRFRVAPARSSRVDTPISVSIQSQLPVESYLLENHARWMRMGVFKYSLGLGDVDLYFVLGTVTTTRWLVGSHLGASDSGSNGTSQTCSRTSIATLRLPTLASSGCPPSIMVLAMQPRR</sequence>